<organism evidence="1 2">
    <name type="scientific">Phocaeicola vulgatus str. 3975 RP4</name>
    <dbReference type="NCBI Taxonomy" id="1339352"/>
    <lineage>
        <taxon>Bacteria</taxon>
        <taxon>Pseudomonadati</taxon>
        <taxon>Bacteroidota</taxon>
        <taxon>Bacteroidia</taxon>
        <taxon>Bacteroidales</taxon>
        <taxon>Bacteroidaceae</taxon>
        <taxon>Phocaeicola</taxon>
    </lineage>
</organism>
<dbReference type="AlphaFoldDB" id="A0A069SJD9"/>
<proteinExistence type="predicted"/>
<dbReference type="EMBL" id="JNHM01000020">
    <property type="protein sequence ID" value="KDS54650.1"/>
    <property type="molecule type" value="Genomic_DNA"/>
</dbReference>
<name>A0A069SJD9_PHOVU</name>
<reference evidence="1 2" key="1">
    <citation type="submission" date="2014-04" db="EMBL/GenBank/DDBJ databases">
        <authorList>
            <person name="Sears C."/>
            <person name="Carroll K."/>
            <person name="Sack B.R."/>
            <person name="Qadri F."/>
            <person name="Myers L.L."/>
            <person name="Chung G.-T."/>
            <person name="Escheverria P."/>
            <person name="Fraser C.M."/>
            <person name="Sadzewicz L."/>
            <person name="Shefchek K.A."/>
            <person name="Tallon L."/>
            <person name="Das S.P."/>
            <person name="Daugherty S."/>
            <person name="Mongodin E.F."/>
        </authorList>
    </citation>
    <scope>NUCLEOTIDE SEQUENCE [LARGE SCALE GENOMIC DNA]</scope>
    <source>
        <strain evidence="1 2">3975 RP4</strain>
    </source>
</reference>
<protein>
    <submittedName>
        <fullName evidence="1">Uncharacterized protein</fullName>
    </submittedName>
</protein>
<evidence type="ECO:0000313" key="2">
    <source>
        <dbReference type="Proteomes" id="UP000027661"/>
    </source>
</evidence>
<accession>A0A069SJD9</accession>
<dbReference type="Proteomes" id="UP000027661">
    <property type="component" value="Unassembled WGS sequence"/>
</dbReference>
<dbReference type="PATRIC" id="fig|1339352.3.peg.1697"/>
<sequence>MSNGGKAYVVICNQPPGLKPRATVNKIPAKEGMKSNNNSLTTQFFIIQY</sequence>
<evidence type="ECO:0000313" key="1">
    <source>
        <dbReference type="EMBL" id="KDS54650.1"/>
    </source>
</evidence>
<gene>
    <name evidence="1" type="ORF">M099_1748</name>
</gene>
<comment type="caution">
    <text evidence="1">The sequence shown here is derived from an EMBL/GenBank/DDBJ whole genome shotgun (WGS) entry which is preliminary data.</text>
</comment>